<evidence type="ECO:0008006" key="9">
    <source>
        <dbReference type="Google" id="ProtNLM"/>
    </source>
</evidence>
<evidence type="ECO:0000313" key="8">
    <source>
        <dbReference type="Proteomes" id="UP000580568"/>
    </source>
</evidence>
<feature type="transmembrane region" description="Helical" evidence="6">
    <location>
        <begin position="175"/>
        <end position="196"/>
    </location>
</feature>
<gene>
    <name evidence="7" type="ORF">bsdtw1_04715</name>
</gene>
<dbReference type="Proteomes" id="UP000580568">
    <property type="component" value="Unassembled WGS sequence"/>
</dbReference>
<comment type="subcellular location">
    <subcellularLocation>
        <location evidence="1">Membrane</location>
        <topology evidence="1">Multi-pass membrane protein</topology>
    </subcellularLocation>
</comment>
<comment type="caution">
    <text evidence="7">The sequence shown here is derived from an EMBL/GenBank/DDBJ whole genome shotgun (WGS) entry which is preliminary data.</text>
</comment>
<feature type="transmembrane region" description="Helical" evidence="6">
    <location>
        <begin position="32"/>
        <end position="53"/>
    </location>
</feature>
<feature type="transmembrane region" description="Helical" evidence="6">
    <location>
        <begin position="117"/>
        <end position="135"/>
    </location>
</feature>
<keyword evidence="8" id="KW-1185">Reference proteome</keyword>
<evidence type="ECO:0000256" key="1">
    <source>
        <dbReference type="ARBA" id="ARBA00004141"/>
    </source>
</evidence>
<comment type="similarity">
    <text evidence="2">Belongs to the TMEM86 family.</text>
</comment>
<feature type="transmembrane region" description="Helical" evidence="6">
    <location>
        <begin position="5"/>
        <end position="26"/>
    </location>
</feature>
<accession>A0A6V8SNQ9</accession>
<organism evidence="7 8">
    <name type="scientific">Clostridium fungisolvens</name>
    <dbReference type="NCBI Taxonomy" id="1604897"/>
    <lineage>
        <taxon>Bacteria</taxon>
        <taxon>Bacillati</taxon>
        <taxon>Bacillota</taxon>
        <taxon>Clostridia</taxon>
        <taxon>Eubacteriales</taxon>
        <taxon>Clostridiaceae</taxon>
        <taxon>Clostridium</taxon>
    </lineage>
</organism>
<reference evidence="7 8" key="1">
    <citation type="submission" date="2020-07" db="EMBL/GenBank/DDBJ databases">
        <title>A new beta-1,3-glucan-decomposing anaerobic bacterium isolated from anoxic soil subjected to biological soil disinfestation.</title>
        <authorList>
            <person name="Ueki A."/>
            <person name="Tonouchi A."/>
        </authorList>
    </citation>
    <scope>NUCLEOTIDE SEQUENCE [LARGE SCALE GENOMIC DNA]</scope>
    <source>
        <strain evidence="7 8">TW1</strain>
    </source>
</reference>
<name>A0A6V8SNQ9_9CLOT</name>
<keyword evidence="5 6" id="KW-0472">Membrane</keyword>
<dbReference type="GO" id="GO:0016020">
    <property type="term" value="C:membrane"/>
    <property type="evidence" value="ECO:0007669"/>
    <property type="project" value="UniProtKB-SubCell"/>
</dbReference>
<feature type="transmembrane region" description="Helical" evidence="6">
    <location>
        <begin position="141"/>
        <end position="163"/>
    </location>
</feature>
<evidence type="ECO:0000256" key="3">
    <source>
        <dbReference type="ARBA" id="ARBA00022692"/>
    </source>
</evidence>
<keyword evidence="4 6" id="KW-1133">Transmembrane helix</keyword>
<dbReference type="PANTHER" id="PTHR31885">
    <property type="entry name" value="GH04784P"/>
    <property type="match status" value="1"/>
</dbReference>
<sequence>MKNLYFKLIIFINLFIYIYFLISYILTRNVDFSLPSIIKYCYILLCFFLSMLIEDNCYDTRDKRLLQTALFLTTIADFFFIILESPELGIFMFIFVQISYIVRHSRTINLNATTIKILVLLSSAMLFLGIFLKPKNIDTKLYYLALLYGTILINSFILAFSTLRSRFYYKHSSLMIALGIALFFMCDINVGLYPLITEYYNIDSLSMTIYFLIWFFYLPSQLLLALSGYRKLK</sequence>
<evidence type="ECO:0000256" key="4">
    <source>
        <dbReference type="ARBA" id="ARBA00022989"/>
    </source>
</evidence>
<evidence type="ECO:0000313" key="7">
    <source>
        <dbReference type="EMBL" id="GFP78490.1"/>
    </source>
</evidence>
<feature type="transmembrane region" description="Helical" evidence="6">
    <location>
        <begin position="208"/>
        <end position="229"/>
    </location>
</feature>
<dbReference type="EMBL" id="BLZR01000002">
    <property type="protein sequence ID" value="GFP78490.1"/>
    <property type="molecule type" value="Genomic_DNA"/>
</dbReference>
<dbReference type="PANTHER" id="PTHR31885:SF6">
    <property type="entry name" value="GH04784P"/>
    <property type="match status" value="1"/>
</dbReference>
<dbReference type="AlphaFoldDB" id="A0A6V8SNQ9"/>
<protein>
    <recommendedName>
        <fullName evidence="9">YhhN-like protein</fullName>
    </recommendedName>
</protein>
<dbReference type="InterPro" id="IPR012506">
    <property type="entry name" value="TMEM86B-like"/>
</dbReference>
<dbReference type="GO" id="GO:0016787">
    <property type="term" value="F:hydrolase activity"/>
    <property type="evidence" value="ECO:0007669"/>
    <property type="project" value="TreeGrafter"/>
</dbReference>
<evidence type="ECO:0000256" key="6">
    <source>
        <dbReference type="SAM" id="Phobius"/>
    </source>
</evidence>
<proteinExistence type="inferred from homology"/>
<keyword evidence="3 6" id="KW-0812">Transmembrane</keyword>
<evidence type="ECO:0000256" key="2">
    <source>
        <dbReference type="ARBA" id="ARBA00007375"/>
    </source>
</evidence>
<evidence type="ECO:0000256" key="5">
    <source>
        <dbReference type="ARBA" id="ARBA00023136"/>
    </source>
</evidence>